<protein>
    <submittedName>
        <fullName evidence="2">Uncharacterized protein</fullName>
    </submittedName>
</protein>
<accession>A0AA42R187</accession>
<feature type="region of interest" description="Disordered" evidence="1">
    <location>
        <begin position="44"/>
        <end position="63"/>
    </location>
</feature>
<evidence type="ECO:0000256" key="1">
    <source>
        <dbReference type="SAM" id="MobiDB-lite"/>
    </source>
</evidence>
<gene>
    <name evidence="2" type="ORF">N5E88_20790</name>
</gene>
<comment type="caution">
    <text evidence="2">The sequence shown here is derived from an EMBL/GenBank/DDBJ whole genome shotgun (WGS) entry which is preliminary data.</text>
</comment>
<organism evidence="2 3">
    <name type="scientific">Enterobacter cloacae</name>
    <dbReference type="NCBI Taxonomy" id="550"/>
    <lineage>
        <taxon>Bacteria</taxon>
        <taxon>Pseudomonadati</taxon>
        <taxon>Pseudomonadota</taxon>
        <taxon>Gammaproteobacteria</taxon>
        <taxon>Enterobacterales</taxon>
        <taxon>Enterobacteriaceae</taxon>
        <taxon>Enterobacter</taxon>
        <taxon>Enterobacter cloacae complex</taxon>
    </lineage>
</organism>
<dbReference type="EMBL" id="JAOCIY010000076">
    <property type="protein sequence ID" value="MDH1481906.1"/>
    <property type="molecule type" value="Genomic_DNA"/>
</dbReference>
<sequence length="63" mass="7443">GTKYFLFSNFYFTRKYKNKISDVLRPAINFSQLKRLNGSFCAKGPGVSTRRRRSPFSGWMRRT</sequence>
<feature type="non-terminal residue" evidence="2">
    <location>
        <position position="1"/>
    </location>
</feature>
<dbReference type="RefSeq" id="WP_280043643.1">
    <property type="nucleotide sequence ID" value="NZ_JAOCIY010000076.1"/>
</dbReference>
<evidence type="ECO:0000313" key="2">
    <source>
        <dbReference type="EMBL" id="MDH1481906.1"/>
    </source>
</evidence>
<reference evidence="2" key="1">
    <citation type="submission" date="2022-09" db="EMBL/GenBank/DDBJ databases">
        <title>Intensive care unit water sources are persistently colonized with multi-drug resistant bacteria and are the site of extensive horizontal gene transfer of antibiotic resistance genes.</title>
        <authorList>
            <person name="Diorio-Toth L."/>
        </authorList>
    </citation>
    <scope>NUCLEOTIDE SEQUENCE</scope>
    <source>
        <strain evidence="2">GD03711</strain>
    </source>
</reference>
<dbReference type="Proteomes" id="UP001161707">
    <property type="component" value="Unassembled WGS sequence"/>
</dbReference>
<evidence type="ECO:0000313" key="3">
    <source>
        <dbReference type="Proteomes" id="UP001161707"/>
    </source>
</evidence>
<name>A0AA42R187_ENTCL</name>
<dbReference type="AlphaFoldDB" id="A0AA42R187"/>
<proteinExistence type="predicted"/>